<sequence>MTAIYLPEIFVPLIGLCFPVIIMASTFIYIERLVIE</sequence>
<proteinExistence type="inferred from homology"/>
<dbReference type="InterPro" id="IPR036357">
    <property type="entry name" value="PSI_PsaI_sf"/>
</dbReference>
<keyword evidence="10 11" id="KW-0472">Membrane</keyword>
<dbReference type="HAMAP" id="MF_00431">
    <property type="entry name" value="PSI_PsaI"/>
    <property type="match status" value="1"/>
</dbReference>
<evidence type="ECO:0000256" key="9">
    <source>
        <dbReference type="ARBA" id="ARBA00023078"/>
    </source>
</evidence>
<dbReference type="NCBIfam" id="TIGR03052">
    <property type="entry name" value="PS_I_psaI"/>
    <property type="match status" value="1"/>
</dbReference>
<evidence type="ECO:0000256" key="2">
    <source>
        <dbReference type="ARBA" id="ARBA00004581"/>
    </source>
</evidence>
<evidence type="ECO:0000256" key="8">
    <source>
        <dbReference type="ARBA" id="ARBA00022989"/>
    </source>
</evidence>
<evidence type="ECO:0000256" key="10">
    <source>
        <dbReference type="ARBA" id="ARBA00023136"/>
    </source>
</evidence>
<comment type="similarity">
    <text evidence="3 11">Belongs to the PsaI family.</text>
</comment>
<dbReference type="GO" id="GO:0015979">
    <property type="term" value="P:photosynthesis"/>
    <property type="evidence" value="ECO:0007669"/>
    <property type="project" value="UniProtKB-UniRule"/>
</dbReference>
<dbReference type="AlphaFoldDB" id="A0A386AZB6"/>
<protein>
    <recommendedName>
        <fullName evidence="4 11">Photosystem I reaction center subunit VIII</fullName>
        <shortName evidence="11">PSI-I</shortName>
    </recommendedName>
</protein>
<evidence type="ECO:0000256" key="11">
    <source>
        <dbReference type="HAMAP-Rule" id="MF_00431"/>
    </source>
</evidence>
<dbReference type="GO" id="GO:0009522">
    <property type="term" value="C:photosystem I"/>
    <property type="evidence" value="ECO:0007669"/>
    <property type="project" value="UniProtKB-KW"/>
</dbReference>
<accession>A0A386AZB6</accession>
<evidence type="ECO:0000256" key="5">
    <source>
        <dbReference type="ARBA" id="ARBA00022531"/>
    </source>
</evidence>
<dbReference type="SUPFAM" id="SSF81540">
    <property type="entry name" value="Subunit VIII of photosystem I reaction centre, PsaI"/>
    <property type="match status" value="1"/>
</dbReference>
<keyword evidence="12" id="KW-0150">Chloroplast</keyword>
<reference evidence="12" key="2">
    <citation type="journal article" date="2019" name="Mol. Phylogenet. Evol.">
        <title>Reassessment of the classification of bryopsidales (chlorophyta) based on chloroplast phylogenomic analyses.</title>
        <authorList>
            <person name="Cremen M.C."/>
            <person name="Leliaert F."/>
            <person name="West J."/>
            <person name="Lam D.W."/>
            <person name="Shimada S."/>
            <person name="Lopez-Bautista J.M."/>
            <person name="Verbruggen H."/>
        </authorList>
    </citation>
    <scope>NUCLEOTIDE SEQUENCE</scope>
</reference>
<evidence type="ECO:0000256" key="3">
    <source>
        <dbReference type="ARBA" id="ARBA00005252"/>
    </source>
</evidence>
<reference evidence="12" key="1">
    <citation type="submission" date="2018-07" db="EMBL/GenBank/DDBJ databases">
        <authorList>
            <person name="Quirk P.G."/>
            <person name="Krulwich T.A."/>
        </authorList>
    </citation>
    <scope>NUCLEOTIDE SEQUENCE</scope>
</reference>
<gene>
    <name evidence="11 12" type="primary">psaI</name>
</gene>
<name>A0A386AZB6_9CHLO</name>
<dbReference type="InterPro" id="IPR001302">
    <property type="entry name" value="PSI_PsaI"/>
</dbReference>
<keyword evidence="12" id="KW-0934">Plastid</keyword>
<keyword evidence="6 11" id="KW-0812">Transmembrane</keyword>
<evidence type="ECO:0000313" key="12">
    <source>
        <dbReference type="EMBL" id="AYC64788.1"/>
    </source>
</evidence>
<evidence type="ECO:0000256" key="4">
    <source>
        <dbReference type="ARBA" id="ARBA00019929"/>
    </source>
</evidence>
<dbReference type="GO" id="GO:0009535">
    <property type="term" value="C:chloroplast thylakoid membrane"/>
    <property type="evidence" value="ECO:0007669"/>
    <property type="project" value="UniProtKB-SubCell"/>
</dbReference>
<keyword evidence="8 11" id="KW-1133">Transmembrane helix</keyword>
<keyword evidence="5 11" id="KW-0602">Photosynthesis</keyword>
<geneLocation type="chloroplast" evidence="12"/>
<evidence type="ECO:0000256" key="1">
    <source>
        <dbReference type="ARBA" id="ARBA00003541"/>
    </source>
</evidence>
<evidence type="ECO:0000256" key="7">
    <source>
        <dbReference type="ARBA" id="ARBA00022836"/>
    </source>
</evidence>
<dbReference type="Pfam" id="PF00796">
    <property type="entry name" value="PSI_8"/>
    <property type="match status" value="1"/>
</dbReference>
<feature type="transmembrane region" description="Helical" evidence="11">
    <location>
        <begin position="9"/>
        <end position="30"/>
    </location>
</feature>
<dbReference type="PANTHER" id="PTHR35775:SF2">
    <property type="entry name" value="PHOTOSYSTEM I REACTION CENTER SUBUNIT VIII"/>
    <property type="match status" value="1"/>
</dbReference>
<dbReference type="PANTHER" id="PTHR35775">
    <property type="match status" value="1"/>
</dbReference>
<keyword evidence="9 11" id="KW-0793">Thylakoid</keyword>
<keyword evidence="7 11" id="KW-0603">Photosystem I</keyword>
<organism evidence="12">
    <name type="scientific">Boodleopsis sp. FL1161</name>
    <dbReference type="NCBI Taxonomy" id="2364084"/>
    <lineage>
        <taxon>Eukaryota</taxon>
        <taxon>Viridiplantae</taxon>
        <taxon>Chlorophyta</taxon>
        <taxon>core chlorophytes</taxon>
        <taxon>Ulvophyceae</taxon>
        <taxon>TCBD clade</taxon>
        <taxon>Bryopsidales</taxon>
        <taxon>Halimedineae</taxon>
        <taxon>Halimedaceae</taxon>
        <taxon>Rhipileae</taxon>
        <taxon>Boodleopsis</taxon>
    </lineage>
</organism>
<comment type="function">
    <text evidence="1 11">May help in the organization of the PsaL subunit.</text>
</comment>
<dbReference type="EMBL" id="MH591102">
    <property type="protein sequence ID" value="AYC64788.1"/>
    <property type="molecule type" value="Genomic_DNA"/>
</dbReference>
<comment type="subcellular location">
    <subcellularLocation>
        <location evidence="2 11">Plastid</location>
        <location evidence="2 11">Chloroplast thylakoid membrane</location>
        <topology evidence="2 11">Single-pass membrane protein</topology>
    </subcellularLocation>
</comment>
<evidence type="ECO:0000256" key="6">
    <source>
        <dbReference type="ARBA" id="ARBA00022692"/>
    </source>
</evidence>